<dbReference type="GO" id="GO:0022857">
    <property type="term" value="F:transmembrane transporter activity"/>
    <property type="evidence" value="ECO:0007669"/>
    <property type="project" value="InterPro"/>
</dbReference>
<protein>
    <submittedName>
        <fullName evidence="8">Major facilitator superfamily domain-containing protein</fullName>
    </submittedName>
</protein>
<feature type="transmembrane region" description="Helical" evidence="6">
    <location>
        <begin position="374"/>
        <end position="397"/>
    </location>
</feature>
<dbReference type="InterPro" id="IPR020846">
    <property type="entry name" value="MFS_dom"/>
</dbReference>
<dbReference type="AlphaFoldDB" id="A0A1Y1YC83"/>
<dbReference type="SUPFAM" id="SSF103473">
    <property type="entry name" value="MFS general substrate transporter"/>
    <property type="match status" value="1"/>
</dbReference>
<dbReference type="PROSITE" id="PS50850">
    <property type="entry name" value="MFS"/>
    <property type="match status" value="1"/>
</dbReference>
<evidence type="ECO:0000313" key="9">
    <source>
        <dbReference type="Proteomes" id="UP000193144"/>
    </source>
</evidence>
<feature type="compositionally biased region" description="Basic and acidic residues" evidence="5">
    <location>
        <begin position="58"/>
        <end position="77"/>
    </location>
</feature>
<dbReference type="OrthoDB" id="3357846at2759"/>
<comment type="subcellular location">
    <subcellularLocation>
        <location evidence="1">Membrane</location>
        <topology evidence="1">Multi-pass membrane protein</topology>
    </subcellularLocation>
</comment>
<accession>A0A1Y1YC83</accession>
<feature type="domain" description="Major facilitator superfamily (MFS) profile" evidence="7">
    <location>
        <begin position="95"/>
        <end position="417"/>
    </location>
</feature>
<keyword evidence="3 6" id="KW-1133">Transmembrane helix</keyword>
<dbReference type="PANTHER" id="PTHR23502">
    <property type="entry name" value="MAJOR FACILITATOR SUPERFAMILY"/>
    <property type="match status" value="1"/>
</dbReference>
<organism evidence="8 9">
    <name type="scientific">Clohesyomyces aquaticus</name>
    <dbReference type="NCBI Taxonomy" id="1231657"/>
    <lineage>
        <taxon>Eukaryota</taxon>
        <taxon>Fungi</taxon>
        <taxon>Dikarya</taxon>
        <taxon>Ascomycota</taxon>
        <taxon>Pezizomycotina</taxon>
        <taxon>Dothideomycetes</taxon>
        <taxon>Pleosporomycetidae</taxon>
        <taxon>Pleosporales</taxon>
        <taxon>Lindgomycetaceae</taxon>
        <taxon>Clohesyomyces</taxon>
    </lineage>
</organism>
<reference evidence="8 9" key="1">
    <citation type="submission" date="2016-07" db="EMBL/GenBank/DDBJ databases">
        <title>Pervasive Adenine N6-methylation of Active Genes in Fungi.</title>
        <authorList>
            <consortium name="DOE Joint Genome Institute"/>
            <person name="Mondo S.J."/>
            <person name="Dannebaum R.O."/>
            <person name="Kuo R.C."/>
            <person name="Labutti K."/>
            <person name="Haridas S."/>
            <person name="Kuo A."/>
            <person name="Salamov A."/>
            <person name="Ahrendt S.R."/>
            <person name="Lipzen A."/>
            <person name="Sullivan W."/>
            <person name="Andreopoulos W.B."/>
            <person name="Clum A."/>
            <person name="Lindquist E."/>
            <person name="Daum C."/>
            <person name="Ramamoorthy G.K."/>
            <person name="Gryganskyi A."/>
            <person name="Culley D."/>
            <person name="Magnuson J.K."/>
            <person name="James T.Y."/>
            <person name="O'Malley M.A."/>
            <person name="Stajich J.E."/>
            <person name="Spatafora J.W."/>
            <person name="Visel A."/>
            <person name="Grigoriev I.V."/>
        </authorList>
    </citation>
    <scope>NUCLEOTIDE SEQUENCE [LARGE SCALE GENOMIC DNA]</scope>
    <source>
        <strain evidence="8 9">CBS 115471</strain>
    </source>
</reference>
<feature type="region of interest" description="Disordered" evidence="5">
    <location>
        <begin position="48"/>
        <end position="77"/>
    </location>
</feature>
<gene>
    <name evidence="8" type="ORF">BCR34DRAFT_628996</name>
</gene>
<dbReference type="EMBL" id="MCFA01000274">
    <property type="protein sequence ID" value="ORX95598.1"/>
    <property type="molecule type" value="Genomic_DNA"/>
</dbReference>
<sequence>MFPKLAISVFRDTSLGFFIRFLDGNRLLRFPEDIPGFVPPFLVHELAGDDSSTPSESDNEKPVEEDSGETRCSRRGIDPVKSKDGVILVDWYSTDDPDNPLLTFTVYYGSSAYAPAIPFVMEKFDCSEANASLGLAIYVIGYGFGPLLWSPLSEIPTLGRNALYIATMFIFTLLIIPTALTDSLPAFVVARFLCAFFGSPPLSTSPASFTEMVPLDKLPYVLAMWSGLTTLAPALGPIIAGYTLQSKDWHCSMFELLWLASPGFVLLFCLLPETSTDNILLRRAARLRLVTGNPNYRSQSEIKQATMTRSDILFNAIIKPREMNILDPAILFSTIYVALLYAIFYPFFEAFPMVFSAMHGFLLELRNGPPVPEFWLRMSLVVSALAPIGLFVFAWTVSPDIHCIVPLSGVVLFQAAA</sequence>
<keyword evidence="9" id="KW-1185">Reference proteome</keyword>
<evidence type="ECO:0000313" key="8">
    <source>
        <dbReference type="EMBL" id="ORX95598.1"/>
    </source>
</evidence>
<dbReference type="Gene3D" id="1.20.1250.20">
    <property type="entry name" value="MFS general substrate transporter like domains"/>
    <property type="match status" value="1"/>
</dbReference>
<evidence type="ECO:0000256" key="5">
    <source>
        <dbReference type="SAM" id="MobiDB-lite"/>
    </source>
</evidence>
<evidence type="ECO:0000256" key="3">
    <source>
        <dbReference type="ARBA" id="ARBA00022989"/>
    </source>
</evidence>
<keyword evidence="2 6" id="KW-0812">Transmembrane</keyword>
<evidence type="ECO:0000256" key="4">
    <source>
        <dbReference type="ARBA" id="ARBA00023136"/>
    </source>
</evidence>
<dbReference type="STRING" id="1231657.A0A1Y1YC83"/>
<comment type="caution">
    <text evidence="8">The sequence shown here is derived from an EMBL/GenBank/DDBJ whole genome shotgun (WGS) entry which is preliminary data.</text>
</comment>
<feature type="transmembrane region" description="Helical" evidence="6">
    <location>
        <begin position="221"/>
        <end position="244"/>
    </location>
</feature>
<feature type="transmembrane region" description="Helical" evidence="6">
    <location>
        <begin position="131"/>
        <end position="149"/>
    </location>
</feature>
<dbReference type="InterPro" id="IPR011701">
    <property type="entry name" value="MFS"/>
</dbReference>
<feature type="transmembrane region" description="Helical" evidence="6">
    <location>
        <begin position="161"/>
        <end position="180"/>
    </location>
</feature>
<dbReference type="InterPro" id="IPR036259">
    <property type="entry name" value="MFS_trans_sf"/>
</dbReference>
<evidence type="ECO:0000259" key="7">
    <source>
        <dbReference type="PROSITE" id="PS50850"/>
    </source>
</evidence>
<dbReference type="Pfam" id="PF07690">
    <property type="entry name" value="MFS_1"/>
    <property type="match status" value="1"/>
</dbReference>
<name>A0A1Y1YC83_9PLEO</name>
<evidence type="ECO:0000256" key="6">
    <source>
        <dbReference type="SAM" id="Phobius"/>
    </source>
</evidence>
<dbReference type="PANTHER" id="PTHR23502:SF23">
    <property type="entry name" value="FLUCONAZOLE RESISTANCE PROTEIN 1"/>
    <property type="match status" value="1"/>
</dbReference>
<evidence type="ECO:0000256" key="2">
    <source>
        <dbReference type="ARBA" id="ARBA00022692"/>
    </source>
</evidence>
<dbReference type="GO" id="GO:0005886">
    <property type="term" value="C:plasma membrane"/>
    <property type="evidence" value="ECO:0007669"/>
    <property type="project" value="TreeGrafter"/>
</dbReference>
<evidence type="ECO:0000256" key="1">
    <source>
        <dbReference type="ARBA" id="ARBA00004141"/>
    </source>
</evidence>
<feature type="transmembrane region" description="Helical" evidence="6">
    <location>
        <begin position="329"/>
        <end position="348"/>
    </location>
</feature>
<keyword evidence="4 6" id="KW-0472">Membrane</keyword>
<dbReference type="Proteomes" id="UP000193144">
    <property type="component" value="Unassembled WGS sequence"/>
</dbReference>
<proteinExistence type="predicted"/>